<feature type="domain" description="p-hydroxybenzoic acid efflux pump subunit AaeA-like beta-barrel" evidence="1">
    <location>
        <begin position="10"/>
        <end position="55"/>
    </location>
</feature>
<organism evidence="2 3">
    <name type="scientific">Lichenifustis flavocetrariae</name>
    <dbReference type="NCBI Taxonomy" id="2949735"/>
    <lineage>
        <taxon>Bacteria</taxon>
        <taxon>Pseudomonadati</taxon>
        <taxon>Pseudomonadota</taxon>
        <taxon>Alphaproteobacteria</taxon>
        <taxon>Hyphomicrobiales</taxon>
        <taxon>Lichenihabitantaceae</taxon>
        <taxon>Lichenifustis</taxon>
    </lineage>
</organism>
<dbReference type="AlphaFoldDB" id="A0AA41YZW4"/>
<evidence type="ECO:0000313" key="3">
    <source>
        <dbReference type="Proteomes" id="UP001165667"/>
    </source>
</evidence>
<dbReference type="RefSeq" id="WP_282586676.1">
    <property type="nucleotide sequence ID" value="NZ_JAMOIM010000014.1"/>
</dbReference>
<protein>
    <recommendedName>
        <fullName evidence="1">p-hydroxybenzoic acid efflux pump subunit AaeA-like beta-barrel domain-containing protein</fullName>
    </recommendedName>
</protein>
<dbReference type="Proteomes" id="UP001165667">
    <property type="component" value="Unassembled WGS sequence"/>
</dbReference>
<keyword evidence="3" id="KW-1185">Reference proteome</keyword>
<gene>
    <name evidence="2" type="ORF">M8523_20005</name>
</gene>
<dbReference type="Pfam" id="PF25963">
    <property type="entry name" value="Beta-barrel_AAEA"/>
    <property type="match status" value="1"/>
</dbReference>
<evidence type="ECO:0000313" key="2">
    <source>
        <dbReference type="EMBL" id="MCW6510305.1"/>
    </source>
</evidence>
<comment type="caution">
    <text evidence="2">The sequence shown here is derived from an EMBL/GenBank/DDBJ whole genome shotgun (WGS) entry which is preliminary data.</text>
</comment>
<accession>A0AA41YZW4</accession>
<name>A0AA41YZW4_9HYPH</name>
<dbReference type="EMBL" id="JAMOIM010000014">
    <property type="protein sequence ID" value="MCW6510305.1"/>
    <property type="molecule type" value="Genomic_DNA"/>
</dbReference>
<reference evidence="2" key="1">
    <citation type="submission" date="2022-05" db="EMBL/GenBank/DDBJ databases">
        <authorList>
            <person name="Pankratov T."/>
        </authorList>
    </citation>
    <scope>NUCLEOTIDE SEQUENCE</scope>
    <source>
        <strain evidence="2">BP6-180914</strain>
    </source>
</reference>
<proteinExistence type="predicted"/>
<dbReference type="InterPro" id="IPR058634">
    <property type="entry name" value="AaeA-lik-b-barrel"/>
</dbReference>
<evidence type="ECO:0000259" key="1">
    <source>
        <dbReference type="Pfam" id="PF25963"/>
    </source>
</evidence>
<sequence length="88" mass="9740">MVMGTAFLKNRRHWAAVKPIFTWVLLARCIPVRIAMDERPDGLHLAAGMTATIHLVAQDERGKQFPSQLALLMALNIVGLTIVCEAET</sequence>